<dbReference type="InterPro" id="IPR057345">
    <property type="entry name" value="Ig-like_TAF2"/>
</dbReference>
<name>A0A5N6KMK2_MONLA</name>
<feature type="compositionally biased region" description="Polar residues" evidence="9">
    <location>
        <begin position="1474"/>
        <end position="1489"/>
    </location>
</feature>
<accession>A0A5N6KMK2</accession>
<evidence type="ECO:0000256" key="7">
    <source>
        <dbReference type="ARBA" id="ARBA00025346"/>
    </source>
</evidence>
<feature type="compositionally biased region" description="Low complexity" evidence="9">
    <location>
        <begin position="1494"/>
        <end position="1510"/>
    </location>
</feature>
<feature type="compositionally biased region" description="Polar residues" evidence="9">
    <location>
        <begin position="1558"/>
        <end position="1569"/>
    </location>
</feature>
<evidence type="ECO:0000256" key="3">
    <source>
        <dbReference type="ARBA" id="ARBA00017363"/>
    </source>
</evidence>
<feature type="compositionally biased region" description="Low complexity" evidence="9">
    <location>
        <begin position="1265"/>
        <end position="1310"/>
    </location>
</feature>
<feature type="region of interest" description="Disordered" evidence="9">
    <location>
        <begin position="1230"/>
        <end position="1249"/>
    </location>
</feature>
<feature type="domain" description="Transcription initiation factor TFIID subunit 2 TPR repeats" evidence="11">
    <location>
        <begin position="791"/>
        <end position="1080"/>
    </location>
</feature>
<dbReference type="OrthoDB" id="308861at2759"/>
<feature type="domain" description="Transcription initiation factor TFIID subunit 2 Ig-like" evidence="10">
    <location>
        <begin position="606"/>
        <end position="785"/>
    </location>
</feature>
<comment type="subcellular location">
    <subcellularLocation>
        <location evidence="1">Nucleus</location>
    </subcellularLocation>
</comment>
<gene>
    <name evidence="12" type="ORF">EYC80_004347</name>
</gene>
<dbReference type="GO" id="GO:0003682">
    <property type="term" value="F:chromatin binding"/>
    <property type="evidence" value="ECO:0007669"/>
    <property type="project" value="TreeGrafter"/>
</dbReference>
<feature type="region of interest" description="Disordered" evidence="9">
    <location>
        <begin position="1265"/>
        <end position="1427"/>
    </location>
</feature>
<sequence length="1665" mass="182243">MPALLLNSDDREGVPIVNDEPADYGFIVVHQKVELEVDFSTKTLRGKTEIQILPQTKELQTIHIHARQCSIPQKRVLVNGQVASFSYEDPHKKLEVPDYYSWDIESHKMQKDRVKFLSSDSKLAGTIEIEIPDNVRIEEVDPFSDKAATPVTQRAVGVAVARNSSVALEGGSASVPVFTAKTAAEQASRFQPLTVTIPFVTHRIRDGLQFVGVEEGDVRFPHVYTKHSMERGVACCIFPCVDDSAMRCSWDVSIKCSRTLGDALKRRSHIHNHKPGHAIGTSEKMDIDEVFLSDEEKLLEMAVICSGEQVDEVIDLDDSSKKIVSFQCTSDIAATHVGFSIGPFEQVDLSEYREGEDEERLGQGQSTAIYGYCLPGRTEELRNTCAPLAHAIDHFVLSLGSFPFSESKFVFVDDQVNDTEHTASLSICSSRLLFPEDIIDPEMDNIRKLVHAIASQYVGVSIVPDQRSDRWLIAGISHFMTNLFMKNLCGNNEFMFRQKLNSDRLVRLDVDRPSLFALGEIVDVCEDTREFMELKAPLVLFILDKRIAKAQGGTGISRVISKMIVNANAIGGADSTLSTEGFRKSCEKITKYRETDAFFTQWVHGAGCPHFTIAQKFNKKRLCVEMTITQTQASSEGESKLHKEEFYRAFKDKVNGVTAPKAQNTFTGPLTIRIHEADGTPYEHIVTIREKTSKIEIPYNTKYKRLKRNRRMKERANAGTAMEINAENHEDALIYCLGDVLQSPQDIQEWGLRDWDPATEAKMEAESYEWIRVDADFEWICDKKFTGMEAYMYVSQLQQDRDISAQYESMVYLDNAPPHPLVATFLIRTLMDRRYFYGIRAMAAKSLAKHAVEKDVKWIGLSHLEKAFQEFFCYPGTKMPRSNDFSDKQAYWIDCAIPQAMSRIRSLYDSLCPRRARQFILDQLRFNDNGNNDYSDNFKVANLLRSLADSLIPGAKGINNDALLDDTEEIDEPQKFRDIVLEELDRYSRMDEWIDSYQNIYTITVIECKLKLMNAGVIPLDALDFAQYLHDGTSPRVRIKAFKALADLGFLKNTSVACLLVTAMSTDPSPWVRSELTKVFHYGIGVLGLGEYKTKRVAAPVAKDGLIIEEASTTARQEQAERSSSIIGALASLKLEVGGNTDLKNAMWKAVLSPVITVAEQNDFLELCTVFCYPKESLVLKLKYPRYWKVEHRGKGRLVFKQTKKVRTTTVERIVPSKIKVVAAPHPPVESPIVAQPARGPTEERPTMPLKLKIGTSSALKLSNSPGGLKIGSSSSSSSVPKHSSFSAPSSGPKIGSSSSGLKISNSSALKTGTPPTLKIGNSSSALKLSNSSGGLKIGTPSSSVVPKHSSLSGTSSAVKIGNSSSGLKTGSPSSGLKIGSPSPGVPKHSSFSGSSSALKIDNSSSGLKIGSPSSGLKIGGSSSALKIGSSSSALKIGSSSSALKIGTSSSGLKIGGSSSALKIGGSSSGISKNPTSSGTMKYSSSVPSSAGMPKSSGSIKLSSSSSGMKPPKRPLPADFAESSNSPHKDKKQRKMITLKVPGSKLKRIVSQPPNPKSKISFSSQSTANPRPSPKPSPKRSFTQPIRDNPSLSTSSSSNHASSVVKKSATSLPGAAPIRKPLPEGRKPLPDSAKHTLPSPAGPTDAPKKQTIKLNFKPKPKPSFS</sequence>
<dbReference type="Pfam" id="PF25577">
    <property type="entry name" value="TPR_TAF2_C"/>
    <property type="match status" value="1"/>
</dbReference>
<dbReference type="SUPFAM" id="SSF63737">
    <property type="entry name" value="Leukotriene A4 hydrolase N-terminal domain"/>
    <property type="match status" value="1"/>
</dbReference>
<dbReference type="InterPro" id="IPR027268">
    <property type="entry name" value="Peptidase_M4/M1_CTD_sf"/>
</dbReference>
<dbReference type="InterPro" id="IPR057991">
    <property type="entry name" value="TPR_TAF2_C"/>
</dbReference>
<evidence type="ECO:0000256" key="4">
    <source>
        <dbReference type="ARBA" id="ARBA00023015"/>
    </source>
</evidence>
<dbReference type="GO" id="GO:0016251">
    <property type="term" value="F:RNA polymerase II general transcription initiation factor activity"/>
    <property type="evidence" value="ECO:0007669"/>
    <property type="project" value="TreeGrafter"/>
</dbReference>
<dbReference type="EMBL" id="VIGI01000001">
    <property type="protein sequence ID" value="KAB8305043.1"/>
    <property type="molecule type" value="Genomic_DNA"/>
</dbReference>
<feature type="region of interest" description="Disordered" evidence="9">
    <location>
        <begin position="1443"/>
        <end position="1665"/>
    </location>
</feature>
<protein>
    <recommendedName>
        <fullName evidence="3">Transcription initiation factor TFIID subunit 2</fullName>
    </recommendedName>
    <alternativeName>
        <fullName evidence="8">TBP-associated factor 2</fullName>
    </alternativeName>
</protein>
<keyword evidence="4" id="KW-0805">Transcription regulation</keyword>
<dbReference type="GO" id="GO:0006367">
    <property type="term" value="P:transcription initiation at RNA polymerase II promoter"/>
    <property type="evidence" value="ECO:0007669"/>
    <property type="project" value="TreeGrafter"/>
</dbReference>
<evidence type="ECO:0000256" key="2">
    <source>
        <dbReference type="ARBA" id="ARBA00010937"/>
    </source>
</evidence>
<evidence type="ECO:0000256" key="8">
    <source>
        <dbReference type="ARBA" id="ARBA00076306"/>
    </source>
</evidence>
<keyword evidence="13" id="KW-1185">Reference proteome</keyword>
<evidence type="ECO:0000256" key="5">
    <source>
        <dbReference type="ARBA" id="ARBA00023163"/>
    </source>
</evidence>
<comment type="similarity">
    <text evidence="2">Belongs to the TAF2 family.</text>
</comment>
<dbReference type="InterPro" id="IPR042097">
    <property type="entry name" value="Aminopeptidase_N-like_N_sf"/>
</dbReference>
<feature type="compositionally biased region" description="Low complexity" evidence="9">
    <location>
        <begin position="1321"/>
        <end position="1353"/>
    </location>
</feature>
<dbReference type="Proteomes" id="UP000326757">
    <property type="component" value="Unassembled WGS sequence"/>
</dbReference>
<evidence type="ECO:0000256" key="9">
    <source>
        <dbReference type="SAM" id="MobiDB-lite"/>
    </source>
</evidence>
<dbReference type="Pfam" id="PF25316">
    <property type="entry name" value="TAF2_3rd"/>
    <property type="match status" value="1"/>
</dbReference>
<dbReference type="InterPro" id="IPR037813">
    <property type="entry name" value="TAF2"/>
</dbReference>
<reference evidence="12 13" key="1">
    <citation type="submission" date="2019-06" db="EMBL/GenBank/DDBJ databases">
        <title>Genome Sequence of the Brown Rot Fungal Pathogen Monilinia laxa.</title>
        <authorList>
            <person name="De Miccolis Angelini R.M."/>
            <person name="Landi L."/>
            <person name="Abate D."/>
            <person name="Pollastro S."/>
            <person name="Romanazzi G."/>
            <person name="Faretra F."/>
        </authorList>
    </citation>
    <scope>NUCLEOTIDE SEQUENCE [LARGE SCALE GENOMIC DNA]</scope>
    <source>
        <strain evidence="12 13">Mlax316</strain>
    </source>
</reference>
<dbReference type="PANTHER" id="PTHR15137:SF9">
    <property type="entry name" value="TRANSCRIPTION INITIATION FACTOR TFIID SUBUNIT 2"/>
    <property type="match status" value="1"/>
</dbReference>
<feature type="compositionally biased region" description="Low complexity" evidence="9">
    <location>
        <begin position="1364"/>
        <end position="1378"/>
    </location>
</feature>
<proteinExistence type="inferred from homology"/>
<dbReference type="PANTHER" id="PTHR15137">
    <property type="entry name" value="TRANSCRIPTION INITIATION FACTOR TFIID"/>
    <property type="match status" value="1"/>
</dbReference>
<evidence type="ECO:0000256" key="1">
    <source>
        <dbReference type="ARBA" id="ARBA00004123"/>
    </source>
</evidence>
<dbReference type="Gene3D" id="1.10.390.10">
    <property type="entry name" value="Neutral Protease Domain 2"/>
    <property type="match status" value="1"/>
</dbReference>
<evidence type="ECO:0000313" key="12">
    <source>
        <dbReference type="EMBL" id="KAB8305043.1"/>
    </source>
</evidence>
<organism evidence="12 13">
    <name type="scientific">Monilinia laxa</name>
    <name type="common">Brown rot fungus</name>
    <name type="synonym">Sclerotinia laxa</name>
    <dbReference type="NCBI Taxonomy" id="61186"/>
    <lineage>
        <taxon>Eukaryota</taxon>
        <taxon>Fungi</taxon>
        <taxon>Dikarya</taxon>
        <taxon>Ascomycota</taxon>
        <taxon>Pezizomycotina</taxon>
        <taxon>Leotiomycetes</taxon>
        <taxon>Helotiales</taxon>
        <taxon>Sclerotiniaceae</taxon>
        <taxon>Monilinia</taxon>
    </lineage>
</organism>
<dbReference type="GO" id="GO:0005669">
    <property type="term" value="C:transcription factor TFIID complex"/>
    <property type="evidence" value="ECO:0007669"/>
    <property type="project" value="InterPro"/>
</dbReference>
<dbReference type="GO" id="GO:0000976">
    <property type="term" value="F:transcription cis-regulatory region binding"/>
    <property type="evidence" value="ECO:0007669"/>
    <property type="project" value="TreeGrafter"/>
</dbReference>
<dbReference type="Gene3D" id="2.60.40.1730">
    <property type="entry name" value="tricorn interacting facor f3 domain"/>
    <property type="match status" value="1"/>
</dbReference>
<comment type="function">
    <text evidence="7">Functions as a component of the DNA-binding general transcription factor complex TFIID. Binding of TFIID to a promoter (with or without TATA element) is the initial step in pre-initiation complex (PIC) formation. TFIID plays a key role in the regulation of gene expression by RNA polymerase II through different activities such as transcription activator interaction, core promoter recognition and selectivity, TFIIA and TFIIB interaction, chromatin modification (histone acetylation by TAF1), facilitation of DNA opening and initiation of transcription.</text>
</comment>
<feature type="compositionally biased region" description="Basic residues" evidence="9">
    <location>
        <begin position="1656"/>
        <end position="1665"/>
    </location>
</feature>
<feature type="compositionally biased region" description="Low complexity" evidence="9">
    <location>
        <begin position="1443"/>
        <end position="1473"/>
    </location>
</feature>
<evidence type="ECO:0000259" key="11">
    <source>
        <dbReference type="Pfam" id="PF25577"/>
    </source>
</evidence>
<feature type="compositionally biased region" description="Low complexity" evidence="9">
    <location>
        <begin position="1404"/>
        <end position="1427"/>
    </location>
</feature>
<keyword evidence="5" id="KW-0804">Transcription</keyword>
<feature type="compositionally biased region" description="Basic and acidic residues" evidence="9">
    <location>
        <begin position="1621"/>
        <end position="1634"/>
    </location>
</feature>
<keyword evidence="6" id="KW-0539">Nucleus</keyword>
<evidence type="ECO:0000256" key="6">
    <source>
        <dbReference type="ARBA" id="ARBA00023242"/>
    </source>
</evidence>
<dbReference type="SUPFAM" id="SSF55486">
    <property type="entry name" value="Metalloproteases ('zincins'), catalytic domain"/>
    <property type="match status" value="1"/>
</dbReference>
<comment type="caution">
    <text evidence="12">The sequence shown here is derived from an EMBL/GenBank/DDBJ whole genome shotgun (WGS) entry which is preliminary data.</text>
</comment>
<dbReference type="CDD" id="cd09839">
    <property type="entry name" value="M1_like_TAF2"/>
    <property type="match status" value="1"/>
</dbReference>
<dbReference type="FunFam" id="1.10.390.10:FF:000011">
    <property type="entry name" value="Transcription initiation factor TFIID subunit"/>
    <property type="match status" value="1"/>
</dbReference>
<evidence type="ECO:0000259" key="10">
    <source>
        <dbReference type="Pfam" id="PF25316"/>
    </source>
</evidence>
<evidence type="ECO:0000313" key="13">
    <source>
        <dbReference type="Proteomes" id="UP000326757"/>
    </source>
</evidence>
<feature type="compositionally biased region" description="Low complexity" evidence="9">
    <location>
        <begin position="1591"/>
        <end position="1609"/>
    </location>
</feature>